<evidence type="ECO:0000313" key="2">
    <source>
        <dbReference type="Proteomes" id="UP000278746"/>
    </source>
</evidence>
<reference evidence="1 2" key="1">
    <citation type="submission" date="2018-10" db="EMBL/GenBank/DDBJ databases">
        <title>Bacillus Keqinensis sp. nov., a moderately halophilic bacterium isolated from a saline-alkaline lake.</title>
        <authorList>
            <person name="Wang H."/>
        </authorList>
    </citation>
    <scope>NUCLEOTIDE SEQUENCE [LARGE SCALE GENOMIC DNA]</scope>
    <source>
        <strain evidence="1 2">KQ-3</strain>
    </source>
</reference>
<protein>
    <recommendedName>
        <fullName evidence="3">WVELL protein</fullName>
    </recommendedName>
</protein>
<dbReference type="RefSeq" id="WP_122901444.1">
    <property type="nucleotide sequence ID" value="NZ_RHIB01000003.1"/>
</dbReference>
<proteinExistence type="predicted"/>
<gene>
    <name evidence="1" type="ORF">EBO34_18325</name>
</gene>
<dbReference type="InterPro" id="IPR026952">
    <property type="entry name" value="WVELL"/>
</dbReference>
<comment type="caution">
    <text evidence="1">The sequence shown here is derived from an EMBL/GenBank/DDBJ whole genome shotgun (WGS) entry which is preliminary data.</text>
</comment>
<name>A0A3M7TNV5_9BACI</name>
<organism evidence="1 2">
    <name type="scientific">Alteribacter keqinensis</name>
    <dbReference type="NCBI Taxonomy" id="2483800"/>
    <lineage>
        <taxon>Bacteria</taxon>
        <taxon>Bacillati</taxon>
        <taxon>Bacillota</taxon>
        <taxon>Bacilli</taxon>
        <taxon>Bacillales</taxon>
        <taxon>Bacillaceae</taxon>
        <taxon>Alteribacter</taxon>
    </lineage>
</organism>
<accession>A0A3M7TNV5</accession>
<dbReference type="EMBL" id="RHIB01000003">
    <property type="protein sequence ID" value="RNA67215.1"/>
    <property type="molecule type" value="Genomic_DNA"/>
</dbReference>
<dbReference type="AlphaFoldDB" id="A0A3M7TNV5"/>
<sequence>MKDYFERLTNRLLEKNDQMTAVEARTWIELLWEDFESTYAKAGREYRGKEVTEMILLQWINQYGSILHEVMLSNPKFKQHFEERSTGNQQILH</sequence>
<evidence type="ECO:0008006" key="3">
    <source>
        <dbReference type="Google" id="ProtNLM"/>
    </source>
</evidence>
<dbReference type="Proteomes" id="UP000278746">
    <property type="component" value="Unassembled WGS sequence"/>
</dbReference>
<keyword evidence="2" id="KW-1185">Reference proteome</keyword>
<evidence type="ECO:0000313" key="1">
    <source>
        <dbReference type="EMBL" id="RNA67215.1"/>
    </source>
</evidence>
<dbReference type="OrthoDB" id="2361637at2"/>
<dbReference type="Pfam" id="PF14043">
    <property type="entry name" value="WVELL"/>
    <property type="match status" value="1"/>
</dbReference>